<keyword evidence="3" id="KW-1185">Reference proteome</keyword>
<evidence type="ECO:0000313" key="2">
    <source>
        <dbReference type="EMBL" id="OAT46997.1"/>
    </source>
</evidence>
<sequence length="47" mass="5332">MGSEGFDSPNRFRAQLDKQLKDERKDVNGYQPVRSCKGEPIPPPKKS</sequence>
<feature type="compositionally biased region" description="Basic and acidic residues" evidence="1">
    <location>
        <begin position="14"/>
        <end position="27"/>
    </location>
</feature>
<dbReference type="PATRIC" id="fig|1354272.4.peg.3887"/>
<name>A0A1B7JGI6_9GAMM</name>
<proteinExistence type="predicted"/>
<dbReference type="Proteomes" id="UP000078224">
    <property type="component" value="Unassembled WGS sequence"/>
</dbReference>
<evidence type="ECO:0000256" key="1">
    <source>
        <dbReference type="SAM" id="MobiDB-lite"/>
    </source>
</evidence>
<evidence type="ECO:0000313" key="3">
    <source>
        <dbReference type="Proteomes" id="UP000078224"/>
    </source>
</evidence>
<protein>
    <submittedName>
        <fullName evidence="2">Uncharacterized protein</fullName>
    </submittedName>
</protein>
<dbReference type="EMBL" id="LXEW01000053">
    <property type="protein sequence ID" value="OAT46997.1"/>
    <property type="molecule type" value="Genomic_DNA"/>
</dbReference>
<reference evidence="2 3" key="1">
    <citation type="submission" date="2016-04" db="EMBL/GenBank/DDBJ databases">
        <title>ATOL: Assembling a taxonomically balanced genome-scale reconstruction of the evolutionary history of the Enterobacteriaceae.</title>
        <authorList>
            <person name="Plunkett G.III."/>
            <person name="Neeno-Eckwall E.C."/>
            <person name="Glasner J.D."/>
            <person name="Perna N.T."/>
        </authorList>
    </citation>
    <scope>NUCLEOTIDE SEQUENCE [LARGE SCALE GENOMIC DNA]</scope>
    <source>
        <strain evidence="2 3">ATCC 35613</strain>
    </source>
</reference>
<comment type="caution">
    <text evidence="2">The sequence shown here is derived from an EMBL/GenBank/DDBJ whole genome shotgun (WGS) entry which is preliminary data.</text>
</comment>
<organism evidence="2 3">
    <name type="scientific">Providencia heimbachae ATCC 35613</name>
    <dbReference type="NCBI Taxonomy" id="1354272"/>
    <lineage>
        <taxon>Bacteria</taxon>
        <taxon>Pseudomonadati</taxon>
        <taxon>Pseudomonadota</taxon>
        <taxon>Gammaproteobacteria</taxon>
        <taxon>Enterobacterales</taxon>
        <taxon>Morganellaceae</taxon>
        <taxon>Providencia</taxon>
    </lineage>
</organism>
<accession>A0A1B7JGI6</accession>
<feature type="region of interest" description="Disordered" evidence="1">
    <location>
        <begin position="1"/>
        <end position="47"/>
    </location>
</feature>
<gene>
    <name evidence="2" type="ORF">M998_3800</name>
</gene>
<dbReference type="AlphaFoldDB" id="A0A1B7JGI6"/>